<organism evidence="1 2">
    <name type="scientific">Pogonomyrmex barbatus</name>
    <name type="common">red harvester ant</name>
    <dbReference type="NCBI Taxonomy" id="144034"/>
    <lineage>
        <taxon>Eukaryota</taxon>
        <taxon>Metazoa</taxon>
        <taxon>Ecdysozoa</taxon>
        <taxon>Arthropoda</taxon>
        <taxon>Hexapoda</taxon>
        <taxon>Insecta</taxon>
        <taxon>Pterygota</taxon>
        <taxon>Neoptera</taxon>
        <taxon>Endopterygota</taxon>
        <taxon>Hymenoptera</taxon>
        <taxon>Apocrita</taxon>
        <taxon>Aculeata</taxon>
        <taxon>Formicoidea</taxon>
        <taxon>Formicidae</taxon>
        <taxon>Myrmicinae</taxon>
        <taxon>Pogonomyrmex</taxon>
    </lineage>
</organism>
<keyword evidence="1" id="KW-1185">Reference proteome</keyword>
<accession>A0A8N1S799</accession>
<sequence length="100" mass="11610">MTNYISWRWLKARTISSNNALPQSMYIDLLPIPSEHAKSTHRKTLQEIQCNISVDKMPVKDINNSSVSQKTIFHLCILYDKRNHETKPNAGESQHSINRF</sequence>
<evidence type="ECO:0000313" key="2">
    <source>
        <dbReference type="RefSeq" id="XP_025074690.1"/>
    </source>
</evidence>
<protein>
    <submittedName>
        <fullName evidence="2">Uncharacterized protein LOC105429673</fullName>
    </submittedName>
</protein>
<reference evidence="2" key="1">
    <citation type="submission" date="2025-08" db="UniProtKB">
        <authorList>
            <consortium name="RefSeq"/>
        </authorList>
    </citation>
    <scope>IDENTIFICATION</scope>
</reference>
<gene>
    <name evidence="2" type="primary">LOC105429673</name>
</gene>
<dbReference type="Proteomes" id="UP000504615">
    <property type="component" value="Unplaced"/>
</dbReference>
<proteinExistence type="predicted"/>
<name>A0A8N1S799_9HYME</name>
<evidence type="ECO:0000313" key="1">
    <source>
        <dbReference type="Proteomes" id="UP000504615"/>
    </source>
</evidence>
<dbReference type="RefSeq" id="XP_025074690.1">
    <property type="nucleotide sequence ID" value="XM_025218905.1"/>
</dbReference>
<dbReference type="GeneID" id="105429673"/>
<dbReference type="AlphaFoldDB" id="A0A8N1S799"/>